<gene>
    <name evidence="5" type="ORF">PROAA_320021</name>
</gene>
<keyword evidence="3" id="KW-0677">Repeat</keyword>
<dbReference type="PROSITE" id="PS00101">
    <property type="entry name" value="HEXAPEP_TRANSFERASES"/>
    <property type="match status" value="1"/>
</dbReference>
<dbReference type="CDD" id="cd04647">
    <property type="entry name" value="LbH_MAT_like"/>
    <property type="match status" value="1"/>
</dbReference>
<dbReference type="PANTHER" id="PTHR23416:SF23">
    <property type="entry name" value="ACETYLTRANSFERASE C18B11.09C-RELATED"/>
    <property type="match status" value="1"/>
</dbReference>
<dbReference type="Gene3D" id="2.160.10.10">
    <property type="entry name" value="Hexapeptide repeat proteins"/>
    <property type="match status" value="1"/>
</dbReference>
<reference evidence="5 6" key="1">
    <citation type="submission" date="2016-06" db="EMBL/GenBank/DDBJ databases">
        <authorList>
            <person name="Kjaerup R.B."/>
            <person name="Dalgaard T.S."/>
            <person name="Juul-Madsen H.R."/>
        </authorList>
    </citation>
    <scope>NUCLEOTIDE SEQUENCE [LARGE SCALE GENOMIC DNA]</scope>
    <source>
        <strain evidence="5">2</strain>
    </source>
</reference>
<dbReference type="InterPro" id="IPR011004">
    <property type="entry name" value="Trimer_LpxA-like_sf"/>
</dbReference>
<dbReference type="InterPro" id="IPR051159">
    <property type="entry name" value="Hexapeptide_acetyltransf"/>
</dbReference>
<evidence type="ECO:0000256" key="3">
    <source>
        <dbReference type="ARBA" id="ARBA00022737"/>
    </source>
</evidence>
<dbReference type="Proteomes" id="UP000199600">
    <property type="component" value="Unassembled WGS sequence"/>
</dbReference>
<evidence type="ECO:0000256" key="2">
    <source>
        <dbReference type="ARBA" id="ARBA00022679"/>
    </source>
</evidence>
<evidence type="ECO:0000313" key="6">
    <source>
        <dbReference type="Proteomes" id="UP000199600"/>
    </source>
</evidence>
<proteinExistence type="inferred from homology"/>
<comment type="similarity">
    <text evidence="1">Belongs to the transferase hexapeptide repeat family.</text>
</comment>
<sequence length="197" mass="21178">MNLRLLLRRLLGRGGFEAGHGTVLARSARIIDTGRRGGVRIRIGCQSRIEGQLLVFAHGGTISVGDWCFVGPGTCIWSGASIKIGDRVMISHNVNIFDNLTHPLDPARRHLHFRHIIEQGHPQDIDLGDRPVVIEDDAWIAASATILRGVRIGRGAIVGAAAVVTRDVPPMSVVAGNPARIVRHLDPIDNGLAALGQ</sequence>
<dbReference type="PANTHER" id="PTHR23416">
    <property type="entry name" value="SIALIC ACID SYNTHASE-RELATED"/>
    <property type="match status" value="1"/>
</dbReference>
<dbReference type="InterPro" id="IPR018357">
    <property type="entry name" value="Hexapep_transf_CS"/>
</dbReference>
<dbReference type="EMBL" id="FLQY01000246">
    <property type="protein sequence ID" value="SBT09334.1"/>
    <property type="molecule type" value="Genomic_DNA"/>
</dbReference>
<dbReference type="RefSeq" id="WP_186411549.1">
    <property type="nucleotide sequence ID" value="NZ_FLQY01000246.1"/>
</dbReference>
<dbReference type="InterPro" id="IPR001451">
    <property type="entry name" value="Hexapep"/>
</dbReference>
<dbReference type="Pfam" id="PF00132">
    <property type="entry name" value="Hexapep"/>
    <property type="match status" value="1"/>
</dbReference>
<evidence type="ECO:0000256" key="4">
    <source>
        <dbReference type="ARBA" id="ARBA00023315"/>
    </source>
</evidence>
<dbReference type="GO" id="GO:0008374">
    <property type="term" value="F:O-acyltransferase activity"/>
    <property type="evidence" value="ECO:0007669"/>
    <property type="project" value="TreeGrafter"/>
</dbReference>
<accession>A0A1A8XWF4</accession>
<organism evidence="5 6">
    <name type="scientific">Candidatus Propionivibrio aalborgensis</name>
    <dbReference type="NCBI Taxonomy" id="1860101"/>
    <lineage>
        <taxon>Bacteria</taxon>
        <taxon>Pseudomonadati</taxon>
        <taxon>Pseudomonadota</taxon>
        <taxon>Betaproteobacteria</taxon>
        <taxon>Rhodocyclales</taxon>
        <taxon>Rhodocyclaceae</taxon>
        <taxon>Propionivibrio</taxon>
    </lineage>
</organism>
<dbReference type="SUPFAM" id="SSF51161">
    <property type="entry name" value="Trimeric LpxA-like enzymes"/>
    <property type="match status" value="1"/>
</dbReference>
<dbReference type="GO" id="GO:0005829">
    <property type="term" value="C:cytosol"/>
    <property type="evidence" value="ECO:0007669"/>
    <property type="project" value="TreeGrafter"/>
</dbReference>
<name>A0A1A8XWF4_9RHOO</name>
<keyword evidence="4" id="KW-0012">Acyltransferase</keyword>
<keyword evidence="6" id="KW-1185">Reference proteome</keyword>
<protein>
    <submittedName>
        <fullName evidence="5">Putative acetyltransferase</fullName>
    </submittedName>
</protein>
<dbReference type="AlphaFoldDB" id="A0A1A8XWF4"/>
<evidence type="ECO:0000256" key="1">
    <source>
        <dbReference type="ARBA" id="ARBA00007274"/>
    </source>
</evidence>
<evidence type="ECO:0000313" key="5">
    <source>
        <dbReference type="EMBL" id="SBT09334.1"/>
    </source>
</evidence>
<dbReference type="Pfam" id="PF14602">
    <property type="entry name" value="Hexapep_2"/>
    <property type="match status" value="1"/>
</dbReference>
<keyword evidence="2 5" id="KW-0808">Transferase</keyword>